<evidence type="ECO:0000256" key="4">
    <source>
        <dbReference type="ARBA" id="ARBA00022692"/>
    </source>
</evidence>
<evidence type="ECO:0000256" key="11">
    <source>
        <dbReference type="ARBA" id="ARBA00025614"/>
    </source>
</evidence>
<keyword evidence="4 13" id="KW-0812">Transmembrane</keyword>
<reference evidence="16 17" key="1">
    <citation type="submission" date="2015-09" db="EMBL/GenBank/DDBJ databases">
        <title>Genome of Desulfovibrio dechloracetivorans BerOc1, a mercury methylating strain isolated from highly hydrocarbons and metals contaminated coastal sediments.</title>
        <authorList>
            <person name="Goni Urriza M."/>
            <person name="Gassie C."/>
            <person name="Bouchez O."/>
            <person name="Klopp C."/>
            <person name="Ranchou-Peyruse A."/>
            <person name="Remy G."/>
        </authorList>
    </citation>
    <scope>NUCLEOTIDE SEQUENCE [LARGE SCALE GENOMIC DNA]</scope>
    <source>
        <strain evidence="16 17">BerOc1</strain>
    </source>
</reference>
<dbReference type="InterPro" id="IPR050059">
    <property type="entry name" value="ATP_synthase_B_chain"/>
</dbReference>
<evidence type="ECO:0000256" key="15">
    <source>
        <dbReference type="SAM" id="Coils"/>
    </source>
</evidence>
<dbReference type="GO" id="GO:0045259">
    <property type="term" value="C:proton-transporting ATP synthase complex"/>
    <property type="evidence" value="ECO:0007669"/>
    <property type="project" value="UniProtKB-KW"/>
</dbReference>
<keyword evidence="8 13" id="KW-0472">Membrane</keyword>
<accession>A0A1J5N3Q4</accession>
<comment type="subunit">
    <text evidence="13">F-type ATPases have 2 components, F(1) - the catalytic core - and F(0) - the membrane proton channel. F(1) has five subunits: alpha(3), beta(3), gamma(1), delta(1), epsilon(1). F(0) has three main subunits: a(1), b(2) and c(10-14). The alpha and beta chains form an alternating ring which encloses part of the gamma chain. F(1) is attached to F(0) by a central stalk formed by the gamma and epsilon chains, while a peripheral stalk is formed by the delta and b chains.</text>
</comment>
<evidence type="ECO:0000256" key="2">
    <source>
        <dbReference type="ARBA" id="ARBA00022448"/>
    </source>
</evidence>
<gene>
    <name evidence="16" type="primary">atpF_2</name>
    <name evidence="13" type="synonym">atpF</name>
    <name evidence="16" type="ORF">BerOc1_02182</name>
</gene>
<dbReference type="CDD" id="cd06503">
    <property type="entry name" value="ATP-synt_Fo_b"/>
    <property type="match status" value="1"/>
</dbReference>
<evidence type="ECO:0000256" key="13">
    <source>
        <dbReference type="HAMAP-Rule" id="MF_01398"/>
    </source>
</evidence>
<comment type="caution">
    <text evidence="16">The sequence shown here is derived from an EMBL/GenBank/DDBJ whole genome shotgun (WGS) entry which is preliminary data.</text>
</comment>
<dbReference type="GO" id="GO:0012505">
    <property type="term" value="C:endomembrane system"/>
    <property type="evidence" value="ECO:0007669"/>
    <property type="project" value="UniProtKB-SubCell"/>
</dbReference>
<keyword evidence="6 13" id="KW-1133">Transmembrane helix</keyword>
<comment type="function">
    <text evidence="11">Component of the F(0) channel, it forms part of the peripheral stalk, linking F(1) to F(0). The b'-subunit is a diverged and duplicated form of b found in plants and photosynthetic bacteria.</text>
</comment>
<evidence type="ECO:0000256" key="5">
    <source>
        <dbReference type="ARBA" id="ARBA00022781"/>
    </source>
</evidence>
<proteinExistence type="inferred from homology"/>
<evidence type="ECO:0000256" key="9">
    <source>
        <dbReference type="ARBA" id="ARBA00023310"/>
    </source>
</evidence>
<comment type="similarity">
    <text evidence="1 13 14">Belongs to the ATPase B chain family.</text>
</comment>
<evidence type="ECO:0000313" key="17">
    <source>
        <dbReference type="Proteomes" id="UP000181901"/>
    </source>
</evidence>
<name>A0A1J5N3Q4_9BACT</name>
<keyword evidence="15" id="KW-0175">Coiled coil</keyword>
<keyword evidence="7 13" id="KW-0406">Ion transport</keyword>
<dbReference type="PANTHER" id="PTHR33445:SF2">
    <property type="entry name" value="ATP SYNTHASE SUBUNIT B', CHLOROPLASTIC"/>
    <property type="match status" value="1"/>
</dbReference>
<keyword evidence="2 13" id="KW-0813">Transport</keyword>
<comment type="subcellular location">
    <subcellularLocation>
        <location evidence="13">Cell membrane</location>
        <topology evidence="13">Single-pass membrane protein</topology>
    </subcellularLocation>
    <subcellularLocation>
        <location evidence="12">Endomembrane system</location>
        <topology evidence="12">Single-pass membrane protein</topology>
    </subcellularLocation>
</comment>
<keyword evidence="9 13" id="KW-0066">ATP synthesis</keyword>
<sequence>MVVPDKTIFIQGLNFIVMIFLLNVVLIRPIREIIKKRKGLMTDQLEKIEGFNSSAEKKVADYEAQLTQARKEAGEIRNAAKDEGVAQEQAMLAEAGKEASSLIKANRAEIQSEVKAAMEQLTKDVYDYAEKATGKILGQA</sequence>
<evidence type="ECO:0000256" key="8">
    <source>
        <dbReference type="ARBA" id="ARBA00023136"/>
    </source>
</evidence>
<keyword evidence="17" id="KW-1185">Reference proteome</keyword>
<comment type="function">
    <text evidence="10 13">F(1)F(0) ATP synthase produces ATP from ADP in the presence of a proton or sodium gradient. F-type ATPases consist of two structural domains, F(1) containing the extramembraneous catalytic core and F(0) containing the membrane proton channel, linked together by a central stalk and a peripheral stalk. During catalysis, ATP synthesis in the catalytic domain of F(1) is coupled via a rotary mechanism of the central stalk subunits to proton translocation.</text>
</comment>
<dbReference type="HAMAP" id="MF_01398">
    <property type="entry name" value="ATP_synth_b_bprime"/>
    <property type="match status" value="1"/>
</dbReference>
<keyword evidence="5 13" id="KW-0375">Hydrogen ion transport</keyword>
<dbReference type="AlphaFoldDB" id="A0A1J5N3Q4"/>
<dbReference type="RefSeq" id="WP_071545708.1">
    <property type="nucleotide sequence ID" value="NZ_LKAQ01000004.1"/>
</dbReference>
<dbReference type="SUPFAM" id="SSF81573">
    <property type="entry name" value="F1F0 ATP synthase subunit B, membrane domain"/>
    <property type="match status" value="1"/>
</dbReference>
<evidence type="ECO:0000256" key="10">
    <source>
        <dbReference type="ARBA" id="ARBA00025198"/>
    </source>
</evidence>
<evidence type="ECO:0000256" key="6">
    <source>
        <dbReference type="ARBA" id="ARBA00022989"/>
    </source>
</evidence>
<dbReference type="GO" id="GO:0046933">
    <property type="term" value="F:proton-transporting ATP synthase activity, rotational mechanism"/>
    <property type="evidence" value="ECO:0007669"/>
    <property type="project" value="UniProtKB-UniRule"/>
</dbReference>
<evidence type="ECO:0000313" key="16">
    <source>
        <dbReference type="EMBL" id="OIQ50251.1"/>
    </source>
</evidence>
<protein>
    <recommendedName>
        <fullName evidence="13">ATP synthase subunit b</fullName>
    </recommendedName>
    <alternativeName>
        <fullName evidence="13">ATP synthase F(0) sector subunit b</fullName>
    </alternativeName>
    <alternativeName>
        <fullName evidence="13">ATPase subunit I</fullName>
    </alternativeName>
    <alternativeName>
        <fullName evidence="13">F-type ATPase subunit b</fullName>
        <shortName evidence="13">F-ATPase subunit b</shortName>
    </alternativeName>
</protein>
<dbReference type="InterPro" id="IPR002146">
    <property type="entry name" value="ATP_synth_b/b'su_bac/chlpt"/>
</dbReference>
<dbReference type="EMBL" id="LKAQ01000004">
    <property type="protein sequence ID" value="OIQ50251.1"/>
    <property type="molecule type" value="Genomic_DNA"/>
</dbReference>
<organism evidence="16 17">
    <name type="scientific">Pseudodesulfovibrio hydrargyri</name>
    <dbReference type="NCBI Taxonomy" id="2125990"/>
    <lineage>
        <taxon>Bacteria</taxon>
        <taxon>Pseudomonadati</taxon>
        <taxon>Thermodesulfobacteriota</taxon>
        <taxon>Desulfovibrionia</taxon>
        <taxon>Desulfovibrionales</taxon>
        <taxon>Desulfovibrionaceae</taxon>
    </lineage>
</organism>
<feature type="transmembrane region" description="Helical" evidence="13">
    <location>
        <begin position="6"/>
        <end position="27"/>
    </location>
</feature>
<dbReference type="Pfam" id="PF00430">
    <property type="entry name" value="ATP-synt_B"/>
    <property type="match status" value="1"/>
</dbReference>
<dbReference type="InterPro" id="IPR028987">
    <property type="entry name" value="ATP_synth_B-like_membr_sf"/>
</dbReference>
<evidence type="ECO:0000256" key="1">
    <source>
        <dbReference type="ARBA" id="ARBA00005513"/>
    </source>
</evidence>
<feature type="coiled-coil region" evidence="15">
    <location>
        <begin position="45"/>
        <end position="79"/>
    </location>
</feature>
<evidence type="ECO:0000256" key="7">
    <source>
        <dbReference type="ARBA" id="ARBA00023065"/>
    </source>
</evidence>
<dbReference type="GO" id="GO:0046961">
    <property type="term" value="F:proton-transporting ATPase activity, rotational mechanism"/>
    <property type="evidence" value="ECO:0007669"/>
    <property type="project" value="TreeGrafter"/>
</dbReference>
<evidence type="ECO:0000256" key="3">
    <source>
        <dbReference type="ARBA" id="ARBA00022547"/>
    </source>
</evidence>
<dbReference type="PANTHER" id="PTHR33445">
    <property type="entry name" value="ATP SYNTHASE SUBUNIT B', CHLOROPLASTIC"/>
    <property type="match status" value="1"/>
</dbReference>
<evidence type="ECO:0000256" key="12">
    <source>
        <dbReference type="ARBA" id="ARBA00037847"/>
    </source>
</evidence>
<dbReference type="Proteomes" id="UP000181901">
    <property type="component" value="Unassembled WGS sequence"/>
</dbReference>
<keyword evidence="13" id="KW-1003">Cell membrane</keyword>
<keyword evidence="3 13" id="KW-0138">CF(0)</keyword>
<dbReference type="GO" id="GO:0005886">
    <property type="term" value="C:plasma membrane"/>
    <property type="evidence" value="ECO:0007669"/>
    <property type="project" value="UniProtKB-SubCell"/>
</dbReference>
<dbReference type="OrthoDB" id="9794968at2"/>
<evidence type="ECO:0000256" key="14">
    <source>
        <dbReference type="RuleBase" id="RU003848"/>
    </source>
</evidence>